<dbReference type="GO" id="GO:0032259">
    <property type="term" value="P:methylation"/>
    <property type="evidence" value="ECO:0007669"/>
    <property type="project" value="UniProtKB-KW"/>
</dbReference>
<evidence type="ECO:0000256" key="6">
    <source>
        <dbReference type="ARBA" id="ARBA00029443"/>
    </source>
</evidence>
<dbReference type="Proteomes" id="UP000051487">
    <property type="component" value="Unassembled WGS sequence"/>
</dbReference>
<dbReference type="SMART" id="SM00829">
    <property type="entry name" value="PKS_ER"/>
    <property type="match status" value="1"/>
</dbReference>
<evidence type="ECO:0000256" key="2">
    <source>
        <dbReference type="ARBA" id="ARBA00022553"/>
    </source>
</evidence>
<feature type="transmembrane region" description="Helical" evidence="9">
    <location>
        <begin position="75"/>
        <end position="98"/>
    </location>
</feature>
<dbReference type="GO" id="GO:0006633">
    <property type="term" value="P:fatty acid biosynthetic process"/>
    <property type="evidence" value="ECO:0007669"/>
    <property type="project" value="TreeGrafter"/>
</dbReference>
<dbReference type="Pfam" id="PF16197">
    <property type="entry name" value="KAsynt_C_assoc"/>
    <property type="match status" value="1"/>
</dbReference>
<evidence type="ECO:0000313" key="12">
    <source>
        <dbReference type="EMBL" id="GAQ02995.1"/>
    </source>
</evidence>
<dbReference type="InterPro" id="IPR013968">
    <property type="entry name" value="PKS_KR"/>
</dbReference>
<evidence type="ECO:0000256" key="7">
    <source>
        <dbReference type="PROSITE-ProRule" id="PRU01363"/>
    </source>
</evidence>
<feature type="region of interest" description="Disordered" evidence="8">
    <location>
        <begin position="161"/>
        <end position="181"/>
    </location>
</feature>
<reference evidence="12 13" key="1">
    <citation type="submission" date="2015-11" db="EMBL/GenBank/DDBJ databases">
        <title>Aspergillus lentulus strain IFM 54703T.</title>
        <authorList>
            <person name="Kusuya Y."/>
            <person name="Sakai K."/>
            <person name="Kamei K."/>
            <person name="Takahashi H."/>
            <person name="Yaguchi T."/>
        </authorList>
    </citation>
    <scope>NUCLEOTIDE SEQUENCE [LARGE SCALE GENOMIC DNA]</scope>
    <source>
        <strain evidence="12 13">IFM 54703</strain>
    </source>
</reference>
<dbReference type="GO" id="GO:0016491">
    <property type="term" value="F:oxidoreductase activity"/>
    <property type="evidence" value="ECO:0007669"/>
    <property type="project" value="InterPro"/>
</dbReference>
<dbReference type="InterPro" id="IPR032821">
    <property type="entry name" value="PKS_assoc"/>
</dbReference>
<comment type="caution">
    <text evidence="12">The sequence shown here is derived from an EMBL/GenBank/DDBJ whole genome shotgun (WGS) entry which is preliminary data.</text>
</comment>
<dbReference type="SUPFAM" id="SSF53335">
    <property type="entry name" value="S-adenosyl-L-methionine-dependent methyltransferases"/>
    <property type="match status" value="1"/>
</dbReference>
<dbReference type="SMART" id="SM00822">
    <property type="entry name" value="PKS_KR"/>
    <property type="match status" value="1"/>
</dbReference>
<dbReference type="InterPro" id="IPR020807">
    <property type="entry name" value="PKS_DH"/>
</dbReference>
<keyword evidence="1" id="KW-0596">Phosphopantetheine</keyword>
<dbReference type="GO" id="GO:0044550">
    <property type="term" value="P:secondary metabolite biosynthetic process"/>
    <property type="evidence" value="ECO:0007669"/>
    <property type="project" value="TreeGrafter"/>
</dbReference>
<dbReference type="Gene3D" id="3.10.129.110">
    <property type="entry name" value="Polyketide synthase dehydratase"/>
    <property type="match status" value="1"/>
</dbReference>
<protein>
    <submittedName>
        <fullName evidence="12">Lovastatin diketide synthase LovF</fullName>
    </submittedName>
</protein>
<dbReference type="SMART" id="SM00826">
    <property type="entry name" value="PKS_DH"/>
    <property type="match status" value="1"/>
</dbReference>
<dbReference type="PROSITE" id="PS52019">
    <property type="entry name" value="PKS_MFAS_DH"/>
    <property type="match status" value="1"/>
</dbReference>
<evidence type="ECO:0000256" key="8">
    <source>
        <dbReference type="SAM" id="MobiDB-lite"/>
    </source>
</evidence>
<feature type="domain" description="Ketosynthase family 3 (KS3)" evidence="10">
    <location>
        <begin position="185"/>
        <end position="602"/>
    </location>
</feature>
<dbReference type="EMBL" id="BCLY01000001">
    <property type="protein sequence ID" value="GAQ02995.1"/>
    <property type="molecule type" value="Genomic_DNA"/>
</dbReference>
<dbReference type="InterPro" id="IPR029063">
    <property type="entry name" value="SAM-dependent_MTases_sf"/>
</dbReference>
<dbReference type="InterPro" id="IPR013120">
    <property type="entry name" value="FAR_NAD-bd"/>
</dbReference>
<dbReference type="Pfam" id="PF13602">
    <property type="entry name" value="ADH_zinc_N_2"/>
    <property type="match status" value="1"/>
</dbReference>
<feature type="transmembrane region" description="Helical" evidence="9">
    <location>
        <begin position="46"/>
        <end position="69"/>
    </location>
</feature>
<feature type="transmembrane region" description="Helical" evidence="9">
    <location>
        <begin position="14"/>
        <end position="34"/>
    </location>
</feature>
<dbReference type="InterPro" id="IPR049552">
    <property type="entry name" value="PKS_DH_N"/>
</dbReference>
<dbReference type="InterPro" id="IPR014031">
    <property type="entry name" value="Ketoacyl_synth_C"/>
</dbReference>
<evidence type="ECO:0000256" key="4">
    <source>
        <dbReference type="ARBA" id="ARBA00022679"/>
    </source>
</evidence>
<dbReference type="InterPro" id="IPR013217">
    <property type="entry name" value="Methyltransf_12"/>
</dbReference>
<organism evidence="12 13">
    <name type="scientific">Aspergillus lentulus</name>
    <dbReference type="NCBI Taxonomy" id="293939"/>
    <lineage>
        <taxon>Eukaryota</taxon>
        <taxon>Fungi</taxon>
        <taxon>Dikarya</taxon>
        <taxon>Ascomycota</taxon>
        <taxon>Pezizomycotina</taxon>
        <taxon>Eurotiomycetes</taxon>
        <taxon>Eurotiomycetidae</taxon>
        <taxon>Eurotiales</taxon>
        <taxon>Aspergillaceae</taxon>
        <taxon>Aspergillus</taxon>
        <taxon>Aspergillus subgen. Fumigati</taxon>
    </lineage>
</organism>
<dbReference type="Pfam" id="PF00109">
    <property type="entry name" value="ketoacyl-synt"/>
    <property type="match status" value="1"/>
</dbReference>
<dbReference type="Gene3D" id="3.90.180.10">
    <property type="entry name" value="Medium-chain alcohol dehydrogenases, catalytic domain"/>
    <property type="match status" value="1"/>
</dbReference>
<name>A0AAN4PAH0_ASPLE</name>
<keyword evidence="9" id="KW-0472">Membrane</keyword>
<dbReference type="InterPro" id="IPR020841">
    <property type="entry name" value="PKS_Beta-ketoAc_synthase_dom"/>
</dbReference>
<feature type="region of interest" description="C-terminal hotdog fold" evidence="7">
    <location>
        <begin position="1204"/>
        <end position="1356"/>
    </location>
</feature>
<dbReference type="CDD" id="cd05274">
    <property type="entry name" value="KR_FAS_SDR_x"/>
    <property type="match status" value="1"/>
</dbReference>
<sequence length="3027" mass="334600">MARTTINTITWVHLIGRVPLFFCSISYLAIAAYIAARWGPEDSNKIYRTVLAAASLAIAVDVLALALLFRKPSYLPTLILLDVVACILAGISIPAIALSDYNYADDPNPHLHGWEKIDLVLFDLNIAIIMVLTADLPLNLAVGAAQSDRLSAANLCSLPQRPINPQTDTEEDRAESNDGDVAPVPFPIAIVGMSMRLPGGVNCEKEFWDFLTDKRDGLCRVPGNRYNIDAFHKESTSGAIRTQHGYFLQRDIAHFDASFFGMSKAEAARLDPQQRMLMEIVWECMENGGQTQWRGKNIGCYVGVFGEDWLDLLSKDTQANDRYRVIGAGDFALSNRISYEFDLRGPSMTIRTGCSSSLVGLHEACQALYSGECSSALVAGTNLIITPTMTTSMSDNMVISKSGICRTFDAAADGYGRGEAVNAIYIKPLDVALRDGDPVRAVIRSTAVNCDGKTPSITTPGSQAQERLIRRAYQRAQITDVFKTGFFECHGTGTVAGDIAETSVVAKVFGEHGIHIGAVKANVGHSEGASGITSIIKCVLSLEKKTILPNVFFNDPNPNIPFEQANLQVPTKAMPWPIDRCLRVSVNSFGVGGTNAHLIMDSASTVCREGLSDRVSDKCSSHLLLVSAKSPKSLEGNIEALKAYIDTSSVCPSDLAYTLALKREHMVHRAFAILGSNGQVSSFERLKSGCPQVTFVFTGQGAQWPGMGRELFLESERFRQDIKMLDRVLQSLESPPKWTIEGKLLQCDDPDRLKQADVAQPLCTAVQIGLVNILSEWGVKPSSVIGHSSGEIAAAYASGAIPAEVAIRIAYLRGQTIMSSRSNGAMAAVGLGREQIRPYLREGVVIACENSPQNVTISGDQKAINEVVEEIQASDDIFCRRLAVNVAYHSPHMKDLGESFETHLGSHLTSNKSMVPLISTVTGEVICEPARLDVRYWRQNLESPVLFSSAVQTLTDADEDERLFLEIGPHSALSSPLRQIFSAADNKRLYYVPTLVRRQDQWRCMLATAGQLYIHGAAIEMAGPLADGGKTLTNLPPYSWEYNERFWNETRLARDWRLRQHSHHELLGSRALESTDVEPMWRNLLNLDNVLWLLDHRLSGEVVFPCAAYVAMVGEAIRQISGSNDYSIRNMFIRTALVLNHEEHDEVEIITSLRPARIADNVDSAWYDFTITAHQDGVWTKHCLGQVYAGQDRQPAPIQLSPHSRQVPSDKWYEALEAKGLEYGPRFRGLDSITASSSSPHAAAVLHPIEETCESHYALHPILIDQCLQLLSVAATNGIARRMTKLCIPTAISSLYIADGQGEMSVAVSCDNNVGATMRGNALLVADSHTVLSMQDGVFFSISDTALRDGAPPMASTLHWKPHIDFVTPDKLLPPFPNTPYNKEQPGIFARSVIIETYHQTRSAAPAKEHLRRYHQWIESQYKLIHDDVRDLLPEMRDKHAADPVTRWPDIQRVLDAEQSPLLRSVYSLAERILRHINEILDDRCSPLELLMEGEGIQEMYKASAAVTHFDAFLALLGHSNPSLRVLEIGGGTGGATQVALNALISSGKGRLYTTYTFTDISPGFVSQAKEKFAEFRGMEYTTLDISQDPEMQGFTPGSYDLIIAANVLHATPRISDTLRNVRRLLAPTGRLLLQELCCENPVISYIMGSLPGWWVAEDGRDVPYVSPEKWHDELVHAGFTGADVVRLDHDAPYQFNAHIVSRPCPRLPIKDEIGLLHQGEVSDWAQGLERLLSSRGYVVKWVTLDESPTVADFISLLDLEKPFFNNLSPSKFQQFQRFASHLTKGRSLWLMRSIQLVESDPDPARALTLGVMRTIRQELARSISTVEIEQLDDAAMRRVIEIFENVKTYDETQDPDLDYEYVLKDDDVYVGRFQWSSLDKVMTSAPKTGSRILDIGSHGMLDTLNWSLSGRGPCVAENDVEVDIKCVGLNFRDIMVSMGLMGDTSEMGLEGSGIVRRVGRSVTTLQAGDRVLFAGKGMMATRKIMPAGSCIKIPSGLSLEDAAAGPCVFTTVIYSLMYVGQLRKGQSVLIHSACGGVGLAAIQVCQMIGAEIFVTVGSNAKKQHLIDNLQIPEHHIFDSRSPSFLPDVMRMTNNRGVDIVLNSLSGELLHASWKCVAPFGKMIELGKRDFLGHGKLDMDLFVDNRTFIGVDLTQLAEKSPELFRHMIDDCLHFFEEGKLKPIRPVTIYEATDIVKALRLMQSGRHMGKIVIRMPEDPSTLSVSRIHDKRNLFRDDSSYLLIGGFGGLGRAVATWMVEKGARHLIILSRSGEELPQNRAFIEDLKSQGGCHVVSVTGSVANLTDTQRAVSAATKPIAGVIQMSMVLRDARFEDLTFDQWNEVLAPKVQGTWNLHHTLDGHDLDFFVLFSSVAGIIGFSGQTNYAASNTFLDAFVKYRHSQGLVASVLDIGFMGDIGYIPENSPKTLEYARAASSLIVTEQDLLHALELSILSGPLKGPAQLFLGLGTSKPPSECAAQPIWGHDARLLGWQNVFTATEGDKTAKREELRQFLEDVKRDPSILDKPATEEKLTYELGKMIASHMSYSEYLELHELANIAIDSLMTIEIRAWLRRYARLEISLVEISKAGTVAGLSKITLKMLREKYQSGEQEIANAKDGAWGSGEPDELRLCLQDIQLGKDIEPLSTPVADWYADGEGRVFMTGATGYLGAFFLTLLSGLPQVKEVACLVRAEDVVSGVSRIQKVLAGYGLPFDFKEKLRLIPGDISSPTLGLRSEEFDELAQRSSVIFHFASYSNYTLPYSSHREANVLGLVNVLRFANTGRPKPLHYVSSISACGVAGYLAGQVIPEDQRPVFDLDIVKGHIGYTQSKVVAEHIAWNAISNGLPLTIYRPGFVMGHSITGAHKQQDFINRLMANCLRIRSYPVAPHARNQFIPVDFVCSSMLRISLSSGNLCHAFNLVRPDQTQTVTWEETFEILNQNCTVPLRRVSPEQWIDIFAEHGNEREKAGVSLLKERLDGNSVWWAVDKGTMALYETSNMRRALSQFPEILEVPSMDDLIKTYLPLWRNQE</sequence>
<comment type="similarity">
    <text evidence="6">In the C-terminal section; belongs to the NRP synthetase family.</text>
</comment>
<dbReference type="GO" id="GO:0008168">
    <property type="term" value="F:methyltransferase activity"/>
    <property type="evidence" value="ECO:0007669"/>
    <property type="project" value="UniProtKB-KW"/>
</dbReference>
<keyword evidence="5" id="KW-0511">Multifunctional enzyme</keyword>
<dbReference type="InterPro" id="IPR020843">
    <property type="entry name" value="ER"/>
</dbReference>
<dbReference type="InterPro" id="IPR049551">
    <property type="entry name" value="PKS_DH_C"/>
</dbReference>
<dbReference type="InterPro" id="IPR001227">
    <property type="entry name" value="Ac_transferase_dom_sf"/>
</dbReference>
<keyword evidence="2" id="KW-0597">Phosphoprotein</keyword>
<dbReference type="SMART" id="SM00827">
    <property type="entry name" value="PKS_AT"/>
    <property type="match status" value="1"/>
</dbReference>
<dbReference type="Pfam" id="PF08659">
    <property type="entry name" value="KR"/>
    <property type="match status" value="1"/>
</dbReference>
<dbReference type="Gene3D" id="3.30.70.3290">
    <property type="match status" value="1"/>
</dbReference>
<dbReference type="InterPro" id="IPR050091">
    <property type="entry name" value="PKS_NRPS_Biosynth_Enz"/>
</dbReference>
<dbReference type="Pfam" id="PF07993">
    <property type="entry name" value="NAD_binding_4"/>
    <property type="match status" value="1"/>
</dbReference>
<dbReference type="FunFam" id="3.40.50.720:FF:000209">
    <property type="entry name" value="Polyketide synthase Pks12"/>
    <property type="match status" value="1"/>
</dbReference>
<dbReference type="InterPro" id="IPR016039">
    <property type="entry name" value="Thiolase-like"/>
</dbReference>
<evidence type="ECO:0000259" key="11">
    <source>
        <dbReference type="PROSITE" id="PS52019"/>
    </source>
</evidence>
<dbReference type="PANTHER" id="PTHR43775:SF49">
    <property type="entry name" value="SYNTHASE, PUTATIVE (JCVI)-RELATED"/>
    <property type="match status" value="1"/>
</dbReference>
<dbReference type="CDD" id="cd02440">
    <property type="entry name" value="AdoMet_MTases"/>
    <property type="match status" value="1"/>
</dbReference>
<keyword evidence="4" id="KW-0808">Transferase</keyword>
<dbReference type="Pfam" id="PF00698">
    <property type="entry name" value="Acyl_transf_1"/>
    <property type="match status" value="1"/>
</dbReference>
<dbReference type="Pfam" id="PF02801">
    <property type="entry name" value="Ketoacyl-synt_C"/>
    <property type="match status" value="1"/>
</dbReference>
<dbReference type="InterPro" id="IPR014030">
    <property type="entry name" value="Ketoacyl_synth_N"/>
</dbReference>
<evidence type="ECO:0000313" key="13">
    <source>
        <dbReference type="Proteomes" id="UP000051487"/>
    </source>
</evidence>
<dbReference type="Pfam" id="PF08242">
    <property type="entry name" value="Methyltransf_12"/>
    <property type="match status" value="1"/>
</dbReference>
<dbReference type="InterPro" id="IPR049900">
    <property type="entry name" value="PKS_mFAS_DH"/>
</dbReference>
<dbReference type="Gene3D" id="3.40.366.10">
    <property type="entry name" value="Malonyl-Coenzyme A Acyl Carrier Protein, domain 2"/>
    <property type="match status" value="1"/>
</dbReference>
<dbReference type="Gene3D" id="3.40.50.150">
    <property type="entry name" value="Vaccinia Virus protein VP39"/>
    <property type="match status" value="1"/>
</dbReference>
<dbReference type="PANTHER" id="PTHR43775">
    <property type="entry name" value="FATTY ACID SYNTHASE"/>
    <property type="match status" value="1"/>
</dbReference>
<evidence type="ECO:0000259" key="10">
    <source>
        <dbReference type="PROSITE" id="PS52004"/>
    </source>
</evidence>
<gene>
    <name evidence="12" type="ORF">ALT_0316</name>
</gene>
<feature type="active site" description="Proton donor; for dehydratase activity" evidence="7">
    <location>
        <position position="1265"/>
    </location>
</feature>
<dbReference type="GO" id="GO:0004312">
    <property type="term" value="F:fatty acid synthase activity"/>
    <property type="evidence" value="ECO:0007669"/>
    <property type="project" value="TreeGrafter"/>
</dbReference>
<keyword evidence="9" id="KW-1133">Transmembrane helix</keyword>
<dbReference type="InterPro" id="IPR057326">
    <property type="entry name" value="KR_dom"/>
</dbReference>
<evidence type="ECO:0000256" key="3">
    <source>
        <dbReference type="ARBA" id="ARBA00022603"/>
    </source>
</evidence>
<dbReference type="PROSITE" id="PS52004">
    <property type="entry name" value="KS3_2"/>
    <property type="match status" value="1"/>
</dbReference>
<keyword evidence="9" id="KW-0812">Transmembrane</keyword>
<dbReference type="Pfam" id="PF14765">
    <property type="entry name" value="PS-DH"/>
    <property type="match status" value="1"/>
</dbReference>
<dbReference type="CDD" id="cd00833">
    <property type="entry name" value="PKS"/>
    <property type="match status" value="1"/>
</dbReference>
<dbReference type="SUPFAM" id="SSF55048">
    <property type="entry name" value="Probable ACP-binding domain of malonyl-CoA ACP transacylase"/>
    <property type="match status" value="1"/>
</dbReference>
<dbReference type="SUPFAM" id="SSF51735">
    <property type="entry name" value="NAD(P)-binding Rossmann-fold domains"/>
    <property type="match status" value="3"/>
</dbReference>
<feature type="domain" description="PKS/mFAS DH" evidence="11">
    <location>
        <begin position="1064"/>
        <end position="1356"/>
    </location>
</feature>
<dbReference type="Gene3D" id="3.40.47.10">
    <property type="match status" value="1"/>
</dbReference>
<dbReference type="InterPro" id="IPR042104">
    <property type="entry name" value="PKS_dehydratase_sf"/>
</dbReference>
<dbReference type="SUPFAM" id="SSF52151">
    <property type="entry name" value="FabD/lysophospholipase-like"/>
    <property type="match status" value="1"/>
</dbReference>
<proteinExistence type="inferred from homology"/>
<dbReference type="NCBIfam" id="TIGR01746">
    <property type="entry name" value="Thioester-redct"/>
    <property type="match status" value="1"/>
</dbReference>
<dbReference type="SUPFAM" id="SSF53901">
    <property type="entry name" value="Thiolase-like"/>
    <property type="match status" value="1"/>
</dbReference>
<dbReference type="CDD" id="cd05195">
    <property type="entry name" value="enoyl_red"/>
    <property type="match status" value="1"/>
</dbReference>
<dbReference type="Pfam" id="PF21089">
    <property type="entry name" value="PKS_DH_N"/>
    <property type="match status" value="1"/>
</dbReference>
<dbReference type="InterPro" id="IPR016035">
    <property type="entry name" value="Acyl_Trfase/lysoPLipase"/>
</dbReference>
<dbReference type="GO" id="GO:1901336">
    <property type="term" value="P:lactone biosynthetic process"/>
    <property type="evidence" value="ECO:0007669"/>
    <property type="project" value="UniProtKB-ARBA"/>
</dbReference>
<feature type="active site" description="Proton acceptor; for dehydratase activity" evidence="7">
    <location>
        <position position="1096"/>
    </location>
</feature>
<dbReference type="InterPro" id="IPR010080">
    <property type="entry name" value="Thioester_reductase-like_dom"/>
</dbReference>
<evidence type="ECO:0000256" key="1">
    <source>
        <dbReference type="ARBA" id="ARBA00022450"/>
    </source>
</evidence>
<evidence type="ECO:0000256" key="5">
    <source>
        <dbReference type="ARBA" id="ARBA00023268"/>
    </source>
</evidence>
<dbReference type="Gene3D" id="3.40.50.720">
    <property type="entry name" value="NAD(P)-binding Rossmann-like Domain"/>
    <property type="match status" value="2"/>
</dbReference>
<dbReference type="InterPro" id="IPR011032">
    <property type="entry name" value="GroES-like_sf"/>
</dbReference>
<dbReference type="SMART" id="SM00825">
    <property type="entry name" value="PKS_KS"/>
    <property type="match status" value="1"/>
</dbReference>
<keyword evidence="3" id="KW-0489">Methyltransferase</keyword>
<dbReference type="FunFam" id="3.40.366.10:FF:000002">
    <property type="entry name" value="Probable polyketide synthase 2"/>
    <property type="match status" value="1"/>
</dbReference>
<evidence type="ECO:0000256" key="9">
    <source>
        <dbReference type="SAM" id="Phobius"/>
    </source>
</evidence>
<dbReference type="InterPro" id="IPR014043">
    <property type="entry name" value="Acyl_transferase_dom"/>
</dbReference>
<dbReference type="InterPro" id="IPR016036">
    <property type="entry name" value="Malonyl_transacylase_ACP-bd"/>
</dbReference>
<dbReference type="InterPro" id="IPR013154">
    <property type="entry name" value="ADH-like_N"/>
</dbReference>
<dbReference type="InterPro" id="IPR036291">
    <property type="entry name" value="NAD(P)-bd_dom_sf"/>
</dbReference>
<accession>A0AAN4PAH0</accession>
<dbReference type="Pfam" id="PF08240">
    <property type="entry name" value="ADH_N"/>
    <property type="match status" value="1"/>
</dbReference>
<dbReference type="SUPFAM" id="SSF50129">
    <property type="entry name" value="GroES-like"/>
    <property type="match status" value="1"/>
</dbReference>
<feature type="region of interest" description="N-terminal hotdog fold" evidence="7">
    <location>
        <begin position="1064"/>
        <end position="1194"/>
    </location>
</feature>